<evidence type="ECO:0000313" key="1">
    <source>
        <dbReference type="EMBL" id="MFC3041275.1"/>
    </source>
</evidence>
<dbReference type="Proteomes" id="UP001595279">
    <property type="component" value="Unassembled WGS sequence"/>
</dbReference>
<name>A0ABV7CYN7_9BACI</name>
<proteinExistence type="predicted"/>
<reference evidence="2" key="1">
    <citation type="journal article" date="2019" name="Int. J. Syst. Evol. Microbiol.">
        <title>The Global Catalogue of Microorganisms (GCM) 10K type strain sequencing project: providing services to taxonomists for standard genome sequencing and annotation.</title>
        <authorList>
            <consortium name="The Broad Institute Genomics Platform"/>
            <consortium name="The Broad Institute Genome Sequencing Center for Infectious Disease"/>
            <person name="Wu L."/>
            <person name="Ma J."/>
        </authorList>
    </citation>
    <scope>NUCLEOTIDE SEQUENCE [LARGE SCALE GENOMIC DNA]</scope>
    <source>
        <strain evidence="2">KCTC 13128</strain>
    </source>
</reference>
<protein>
    <submittedName>
        <fullName evidence="1">Uncharacterized protein</fullName>
    </submittedName>
</protein>
<keyword evidence="2" id="KW-1185">Reference proteome</keyword>
<comment type="caution">
    <text evidence="1">The sequence shown here is derived from an EMBL/GenBank/DDBJ whole genome shotgun (WGS) entry which is preliminary data.</text>
</comment>
<sequence>MQIGEFGIRRRRRVSAGERLYQQKVAGIRGRDIISAGGGGYRRERGYIGRRWRVSAGERLYRQEAAGIGGREVISAGGGRYR</sequence>
<gene>
    <name evidence="1" type="ORF">ACFOGI_13585</name>
</gene>
<organism evidence="1 2">
    <name type="scientific">Virgibacillus xinjiangensis</name>
    <dbReference type="NCBI Taxonomy" id="393090"/>
    <lineage>
        <taxon>Bacteria</taxon>
        <taxon>Bacillati</taxon>
        <taxon>Bacillota</taxon>
        <taxon>Bacilli</taxon>
        <taxon>Bacillales</taxon>
        <taxon>Bacillaceae</taxon>
        <taxon>Virgibacillus</taxon>
    </lineage>
</organism>
<accession>A0ABV7CYN7</accession>
<dbReference type="EMBL" id="JBHRSA010000047">
    <property type="protein sequence ID" value="MFC3041275.1"/>
    <property type="molecule type" value="Genomic_DNA"/>
</dbReference>
<evidence type="ECO:0000313" key="2">
    <source>
        <dbReference type="Proteomes" id="UP001595279"/>
    </source>
</evidence>
<dbReference type="RefSeq" id="WP_390273618.1">
    <property type="nucleotide sequence ID" value="NZ_JBHRSA010000047.1"/>
</dbReference>